<dbReference type="Gene3D" id="3.20.20.140">
    <property type="entry name" value="Metal-dependent hydrolases"/>
    <property type="match status" value="1"/>
</dbReference>
<keyword evidence="7" id="KW-0239">DNA-directed DNA polymerase</keyword>
<evidence type="ECO:0000256" key="3">
    <source>
        <dbReference type="ARBA" id="ARBA00019114"/>
    </source>
</evidence>
<dbReference type="SUPFAM" id="SSF89550">
    <property type="entry name" value="PHP domain-like"/>
    <property type="match status" value="1"/>
</dbReference>
<dbReference type="InterPro" id="IPR016195">
    <property type="entry name" value="Pol/histidinol_Pase-like"/>
</dbReference>
<evidence type="ECO:0000313" key="10">
    <source>
        <dbReference type="EMBL" id="KKQ90650.1"/>
    </source>
</evidence>
<dbReference type="AlphaFoldDB" id="A0A0G0LRQ5"/>
<comment type="subcellular location">
    <subcellularLocation>
        <location evidence="1">Cytoplasm</location>
    </subcellularLocation>
</comment>
<dbReference type="GO" id="GO:0003887">
    <property type="term" value="F:DNA-directed DNA polymerase activity"/>
    <property type="evidence" value="ECO:0007669"/>
    <property type="project" value="UniProtKB-KW"/>
</dbReference>
<dbReference type="SMART" id="SM00481">
    <property type="entry name" value="POLIIIAc"/>
    <property type="match status" value="1"/>
</dbReference>
<keyword evidence="6" id="KW-0235">DNA replication</keyword>
<dbReference type="NCBIfam" id="NF005298">
    <property type="entry name" value="PRK06826.1"/>
    <property type="match status" value="1"/>
</dbReference>
<dbReference type="GO" id="GO:0008408">
    <property type="term" value="F:3'-5' exonuclease activity"/>
    <property type="evidence" value="ECO:0007669"/>
    <property type="project" value="InterPro"/>
</dbReference>
<dbReference type="GO" id="GO:0003676">
    <property type="term" value="F:nucleic acid binding"/>
    <property type="evidence" value="ECO:0007669"/>
    <property type="project" value="InterPro"/>
</dbReference>
<protein>
    <recommendedName>
        <fullName evidence="3">DNA polymerase III subunit alpha</fullName>
        <ecNumber evidence="2">2.7.7.7</ecNumber>
    </recommendedName>
</protein>
<dbReference type="InterPro" id="IPR040982">
    <property type="entry name" value="DNA_pol3_finger"/>
</dbReference>
<dbReference type="EC" id="2.7.7.7" evidence="2"/>
<dbReference type="Pfam" id="PF07733">
    <property type="entry name" value="DNA_pol3_alpha"/>
    <property type="match status" value="1"/>
</dbReference>
<dbReference type="InterPro" id="IPR041931">
    <property type="entry name" value="DNA_pol3_alpha_thumb_dom"/>
</dbReference>
<evidence type="ECO:0000256" key="8">
    <source>
        <dbReference type="ARBA" id="ARBA00049244"/>
    </source>
</evidence>
<dbReference type="Pfam" id="PF14579">
    <property type="entry name" value="HHH_6"/>
    <property type="match status" value="1"/>
</dbReference>
<dbReference type="InterPro" id="IPR004013">
    <property type="entry name" value="PHP_dom"/>
</dbReference>
<keyword evidence="4" id="KW-0808">Transferase</keyword>
<dbReference type="EMBL" id="LBVS01000008">
    <property type="protein sequence ID" value="KKQ90650.1"/>
    <property type="molecule type" value="Genomic_DNA"/>
</dbReference>
<dbReference type="STRING" id="1618332.UT15_C0008G0001"/>
<dbReference type="InterPro" id="IPR012340">
    <property type="entry name" value="NA-bd_OB-fold"/>
</dbReference>
<dbReference type="CDD" id="cd12113">
    <property type="entry name" value="PHP_PolIIIA_DnaE3"/>
    <property type="match status" value="1"/>
</dbReference>
<reference evidence="10 11" key="1">
    <citation type="journal article" date="2015" name="Nature">
        <title>rRNA introns, odd ribosomes, and small enigmatic genomes across a large radiation of phyla.</title>
        <authorList>
            <person name="Brown C.T."/>
            <person name="Hug L.A."/>
            <person name="Thomas B.C."/>
            <person name="Sharon I."/>
            <person name="Castelle C.J."/>
            <person name="Singh A."/>
            <person name="Wilkins M.J."/>
            <person name="Williams K.H."/>
            <person name="Banfield J.F."/>
        </authorList>
    </citation>
    <scope>NUCLEOTIDE SEQUENCE [LARGE SCALE GENOMIC DNA]</scope>
</reference>
<comment type="catalytic activity">
    <reaction evidence="8">
        <text>DNA(n) + a 2'-deoxyribonucleoside 5'-triphosphate = DNA(n+1) + diphosphate</text>
        <dbReference type="Rhea" id="RHEA:22508"/>
        <dbReference type="Rhea" id="RHEA-COMP:17339"/>
        <dbReference type="Rhea" id="RHEA-COMP:17340"/>
        <dbReference type="ChEBI" id="CHEBI:33019"/>
        <dbReference type="ChEBI" id="CHEBI:61560"/>
        <dbReference type="ChEBI" id="CHEBI:173112"/>
        <dbReference type="EC" id="2.7.7.7"/>
    </reaction>
</comment>
<dbReference type="GO" id="GO:0006260">
    <property type="term" value="P:DNA replication"/>
    <property type="evidence" value="ECO:0007669"/>
    <property type="project" value="UniProtKB-KW"/>
</dbReference>
<dbReference type="CDD" id="cd04485">
    <property type="entry name" value="DnaE_OBF"/>
    <property type="match status" value="1"/>
</dbReference>
<keyword evidence="5" id="KW-0548">Nucleotidyltransferase</keyword>
<dbReference type="PATRIC" id="fig|1618332.3.peg.279"/>
<dbReference type="Pfam" id="PF01336">
    <property type="entry name" value="tRNA_anti-codon"/>
    <property type="match status" value="1"/>
</dbReference>
<feature type="non-terminal residue" evidence="10">
    <location>
        <position position="1"/>
    </location>
</feature>
<dbReference type="NCBIfam" id="NF004226">
    <property type="entry name" value="PRK05673.1"/>
    <property type="match status" value="1"/>
</dbReference>
<feature type="domain" description="Polymerase/histidinol phosphatase N-terminal" evidence="9">
    <location>
        <begin position="1"/>
        <end position="48"/>
    </location>
</feature>
<gene>
    <name evidence="10" type="ORF">UT15_C0008G0001</name>
</gene>
<comment type="caution">
    <text evidence="10">The sequence shown here is derived from an EMBL/GenBank/DDBJ whole genome shotgun (WGS) entry which is preliminary data.</text>
</comment>
<dbReference type="InterPro" id="IPR011708">
    <property type="entry name" value="DNA_pol3_alpha_NTPase_dom"/>
</dbReference>
<dbReference type="Gene3D" id="2.40.50.140">
    <property type="entry name" value="Nucleic acid-binding proteins"/>
    <property type="match status" value="1"/>
</dbReference>
<dbReference type="Pfam" id="PF17657">
    <property type="entry name" value="DNA_pol3_finger"/>
    <property type="match status" value="1"/>
</dbReference>
<evidence type="ECO:0000313" key="11">
    <source>
        <dbReference type="Proteomes" id="UP000033862"/>
    </source>
</evidence>
<dbReference type="Pfam" id="PF02811">
    <property type="entry name" value="PHP"/>
    <property type="match status" value="1"/>
</dbReference>
<organism evidence="10 11">
    <name type="scientific">Berkelbacteria bacterium GW2011_GWA1_39_10</name>
    <dbReference type="NCBI Taxonomy" id="1618332"/>
    <lineage>
        <taxon>Bacteria</taxon>
        <taxon>Candidatus Berkelbacteria</taxon>
    </lineage>
</organism>
<evidence type="ECO:0000256" key="7">
    <source>
        <dbReference type="ARBA" id="ARBA00022932"/>
    </source>
</evidence>
<dbReference type="Proteomes" id="UP000033862">
    <property type="component" value="Unassembled WGS sequence"/>
</dbReference>
<dbReference type="SUPFAM" id="SSF160975">
    <property type="entry name" value="AF1531-like"/>
    <property type="match status" value="1"/>
</dbReference>
<sequence length="1117" mass="125342">LVNRAKELKMEALALTDHGVMYGAIEFYKECLKAGIKPIIGTEMYIAPRRMQDKETKTDGSPYHLVLLAKNETGYKNLLKIVSAAHLEGFYYKPRVDKKYLANHAEGLIALSACMGGEIPLNSSQKDKIVQIANSYLKIFGKENFFLELQFHPEYPDQGKINQALIDLAKKTGIALVATNDIHYVKKEDKDAHEVLLAVQTGKNYDDNDRMTLKNFDLSMTSPEEMLKLAGNPEYLENAAKIAGRCDLKISLGQTILPKFEVPKGETAKTYLEKLCQEGMIKRYGKVTTQVKERLNYELSIIEKCKFEDYFLIVADYVGFAKESGILVGPGRGSAAGSMVSYVLDITDLDPIEYNLLFERFLNPERISPPDIDLDFADDRREEVIQYISKKYGQDHVAQIITFGVMKARMAIRDVARALGMSYDDGDRIAKLIPMGLTLDESLSTVSELKSIYENEPNFTKLIDMAKRLENVVRNAGTHAAGVVISEKPLTEYVPLQHPPKGEESLITQYSMNYLDDIGLLKVDILGLANLTIIKNCLRIIRKISQSEIDLDKIPNDDKKTFELLSAGATAGVFQLESDGMKRYLKDLKPNNFEDILSMVALYRPGPMESINDFINAKHGRKKITYLDPKLQPILEKTYGVIVTQDQVLQIARYFAGFSYGEADILRKAVGKKIKKLLDEQKEKFLSGAIKTGADKKTAENVWNFIEPFAKYGFNRAHAACYAKISYQTAYLKARYPSAFMAAWLTAEQQNIDKIAFAVAECRRMNIEVLPPDVNESFVEFGVVKDTNNIRFGLAAIKNVGAGVSEKIVEERKTGGPYVSLEDFLKRLTGRILNKKVIEALVKSGGLDRFGERNQMLSAIEQILKFISNLDKKAAKDQLNLFSEKTKIEVSKLVLPETPPADKKLRLSWEKELLGMYISDHPLKGMENVLSEAGTPINELDSKNIGKKVKIAGIITYVRKIVTKNKEPMLFATLEDISGKTEVLVFPKVLKQNNQIWQTDSIVAIEGKTNSKDGDLKIIAESITEVNIGQHKEMVPNKMIINIPSSTKKDLLEKIKEIISNYPGEIPVWLKIPKNGGFNDIKTKSSVSFDRTLQKKLNELLGQKAARFDTSTTNPAI</sequence>
<dbReference type="InterPro" id="IPR004365">
    <property type="entry name" value="NA-bd_OB_tRNA"/>
</dbReference>
<dbReference type="PANTHER" id="PTHR32294:SF0">
    <property type="entry name" value="DNA POLYMERASE III SUBUNIT ALPHA"/>
    <property type="match status" value="1"/>
</dbReference>
<dbReference type="InterPro" id="IPR029460">
    <property type="entry name" value="DNAPol_HHH"/>
</dbReference>
<dbReference type="InterPro" id="IPR003141">
    <property type="entry name" value="Pol/His_phosphatase_N"/>
</dbReference>
<name>A0A0G0LRQ5_9BACT</name>
<proteinExistence type="predicted"/>
<evidence type="ECO:0000256" key="5">
    <source>
        <dbReference type="ARBA" id="ARBA00022695"/>
    </source>
</evidence>
<dbReference type="Gene3D" id="1.10.150.870">
    <property type="match status" value="1"/>
</dbReference>
<dbReference type="PANTHER" id="PTHR32294">
    <property type="entry name" value="DNA POLYMERASE III SUBUNIT ALPHA"/>
    <property type="match status" value="1"/>
</dbReference>
<dbReference type="InterPro" id="IPR004805">
    <property type="entry name" value="DnaE2/DnaE/PolC"/>
</dbReference>
<evidence type="ECO:0000256" key="6">
    <source>
        <dbReference type="ARBA" id="ARBA00022705"/>
    </source>
</evidence>
<accession>A0A0G0LRQ5</accession>
<dbReference type="NCBIfam" id="TIGR00594">
    <property type="entry name" value="polc"/>
    <property type="match status" value="1"/>
</dbReference>
<evidence type="ECO:0000256" key="2">
    <source>
        <dbReference type="ARBA" id="ARBA00012417"/>
    </source>
</evidence>
<evidence type="ECO:0000256" key="4">
    <source>
        <dbReference type="ARBA" id="ARBA00022679"/>
    </source>
</evidence>
<evidence type="ECO:0000256" key="1">
    <source>
        <dbReference type="ARBA" id="ARBA00004496"/>
    </source>
</evidence>
<evidence type="ECO:0000259" key="9">
    <source>
        <dbReference type="SMART" id="SM00481"/>
    </source>
</evidence>
<dbReference type="GO" id="GO:0005737">
    <property type="term" value="C:cytoplasm"/>
    <property type="evidence" value="ECO:0007669"/>
    <property type="project" value="UniProtKB-SubCell"/>
</dbReference>
<dbReference type="Gene3D" id="1.10.10.1600">
    <property type="entry name" value="Bacterial DNA polymerase III alpha subunit, thumb domain"/>
    <property type="match status" value="1"/>
</dbReference>